<dbReference type="GO" id="GO:0005739">
    <property type="term" value="C:mitochondrion"/>
    <property type="evidence" value="ECO:0007669"/>
    <property type="project" value="UniProtKB-SubCell"/>
</dbReference>
<dbReference type="InterPro" id="IPR033753">
    <property type="entry name" value="GCV_H/Fam206"/>
</dbReference>
<dbReference type="NCBIfam" id="NF002270">
    <property type="entry name" value="PRK01202.1"/>
    <property type="match status" value="1"/>
</dbReference>
<comment type="function">
    <text evidence="5">The H protein shuttles the methylamine group of glycine from the P protein to the T protein.</text>
</comment>
<evidence type="ECO:0000259" key="6">
    <source>
        <dbReference type="PROSITE" id="PS50968"/>
    </source>
</evidence>
<protein>
    <recommendedName>
        <fullName evidence="5">Glycine cleavage system H protein</fullName>
    </recommendedName>
</protein>
<name>A0A4S4M7B6_9AGAM</name>
<dbReference type="OrthoDB" id="10264154at2759"/>
<keyword evidence="5" id="KW-0496">Mitochondrion</keyword>
<dbReference type="NCBIfam" id="TIGR00527">
    <property type="entry name" value="gcvH"/>
    <property type="match status" value="1"/>
</dbReference>
<dbReference type="InterPro" id="IPR017453">
    <property type="entry name" value="GCV_H_sub"/>
</dbReference>
<evidence type="ECO:0000256" key="5">
    <source>
        <dbReference type="RuleBase" id="RU364055"/>
    </source>
</evidence>
<dbReference type="GO" id="GO:0009249">
    <property type="term" value="P:protein lipoylation"/>
    <property type="evidence" value="ECO:0007669"/>
    <property type="project" value="TreeGrafter"/>
</dbReference>
<comment type="subcellular location">
    <subcellularLocation>
        <location evidence="5">Mitochondrion</location>
    </subcellularLocation>
</comment>
<keyword evidence="8" id="KW-1185">Reference proteome</keyword>
<evidence type="ECO:0000256" key="4">
    <source>
        <dbReference type="PIRSR" id="PIRSR617453-50"/>
    </source>
</evidence>
<keyword evidence="3 5" id="KW-0809">Transit peptide</keyword>
<evidence type="ECO:0000313" key="7">
    <source>
        <dbReference type="EMBL" id="THH20627.1"/>
    </source>
</evidence>
<dbReference type="PROSITE" id="PS50968">
    <property type="entry name" value="BIOTINYL_LIPOYL"/>
    <property type="match status" value="1"/>
</dbReference>
<evidence type="ECO:0000256" key="3">
    <source>
        <dbReference type="ARBA" id="ARBA00022946"/>
    </source>
</evidence>
<dbReference type="InterPro" id="IPR002930">
    <property type="entry name" value="GCV_H"/>
</dbReference>
<feature type="domain" description="Lipoyl-binding" evidence="6">
    <location>
        <begin position="59"/>
        <end position="141"/>
    </location>
</feature>
<organism evidence="7 8">
    <name type="scientific">Bondarzewia mesenterica</name>
    <dbReference type="NCBI Taxonomy" id="1095465"/>
    <lineage>
        <taxon>Eukaryota</taxon>
        <taxon>Fungi</taxon>
        <taxon>Dikarya</taxon>
        <taxon>Basidiomycota</taxon>
        <taxon>Agaricomycotina</taxon>
        <taxon>Agaricomycetes</taxon>
        <taxon>Russulales</taxon>
        <taxon>Bondarzewiaceae</taxon>
        <taxon>Bondarzewia</taxon>
    </lineage>
</organism>
<dbReference type="PANTHER" id="PTHR11715">
    <property type="entry name" value="GLYCINE CLEAVAGE SYSTEM H PROTEIN"/>
    <property type="match status" value="1"/>
</dbReference>
<dbReference type="Gene3D" id="2.40.50.100">
    <property type="match status" value="1"/>
</dbReference>
<reference evidence="7 8" key="1">
    <citation type="submission" date="2019-02" db="EMBL/GenBank/DDBJ databases">
        <title>Genome sequencing of the rare red list fungi Bondarzewia mesenterica.</title>
        <authorList>
            <person name="Buettner E."/>
            <person name="Kellner H."/>
        </authorList>
    </citation>
    <scope>NUCLEOTIDE SEQUENCE [LARGE SCALE GENOMIC DNA]</scope>
    <source>
        <strain evidence="7 8">DSM 108281</strain>
    </source>
</reference>
<dbReference type="InterPro" id="IPR003016">
    <property type="entry name" value="2-oxoA_DH_lipoyl-BS"/>
</dbReference>
<dbReference type="PANTHER" id="PTHR11715:SF3">
    <property type="entry name" value="GLYCINE CLEAVAGE SYSTEM H PROTEIN-RELATED"/>
    <property type="match status" value="1"/>
</dbReference>
<dbReference type="Proteomes" id="UP000310158">
    <property type="component" value="Unassembled WGS sequence"/>
</dbReference>
<dbReference type="GO" id="GO:0019464">
    <property type="term" value="P:glycine decarboxylation via glycine cleavage system"/>
    <property type="evidence" value="ECO:0007669"/>
    <property type="project" value="UniProtKB-UniRule"/>
</dbReference>
<dbReference type="InterPro" id="IPR011053">
    <property type="entry name" value="Single_hybrid_motif"/>
</dbReference>
<evidence type="ECO:0000256" key="2">
    <source>
        <dbReference type="ARBA" id="ARBA00022823"/>
    </source>
</evidence>
<comment type="similarity">
    <text evidence="1 5">Belongs to the GcvH family.</text>
</comment>
<dbReference type="HAMAP" id="MF_00272">
    <property type="entry name" value="GcvH"/>
    <property type="match status" value="1"/>
</dbReference>
<dbReference type="Pfam" id="PF01597">
    <property type="entry name" value="GCV_H"/>
    <property type="match status" value="1"/>
</dbReference>
<evidence type="ECO:0000313" key="8">
    <source>
        <dbReference type="Proteomes" id="UP000310158"/>
    </source>
</evidence>
<evidence type="ECO:0000256" key="1">
    <source>
        <dbReference type="ARBA" id="ARBA00009249"/>
    </source>
</evidence>
<comment type="caution">
    <text evidence="7">The sequence shown here is derived from an EMBL/GenBank/DDBJ whole genome shotgun (WGS) entry which is preliminary data.</text>
</comment>
<dbReference type="CDD" id="cd06848">
    <property type="entry name" value="GCS_H"/>
    <property type="match status" value="1"/>
</dbReference>
<accession>A0A4S4M7B6</accession>
<gene>
    <name evidence="7" type="ORF">EW146_g770</name>
</gene>
<dbReference type="PROSITE" id="PS00189">
    <property type="entry name" value="LIPOYL"/>
    <property type="match status" value="1"/>
</dbReference>
<dbReference type="InterPro" id="IPR000089">
    <property type="entry name" value="Biotin_lipoyl"/>
</dbReference>
<feature type="modified residue" description="N6-lipoyllysine" evidence="4">
    <location>
        <position position="100"/>
    </location>
</feature>
<comment type="subunit">
    <text evidence="5">The glycine cleavage system is composed of four proteins: P, T, L and H.</text>
</comment>
<dbReference type="GO" id="GO:0005960">
    <property type="term" value="C:glycine cleavage complex"/>
    <property type="evidence" value="ECO:0007669"/>
    <property type="project" value="UniProtKB-UniRule"/>
</dbReference>
<dbReference type="AlphaFoldDB" id="A0A4S4M7B6"/>
<dbReference type="EMBL" id="SGPL01000017">
    <property type="protein sequence ID" value="THH20627.1"/>
    <property type="molecule type" value="Genomic_DNA"/>
</dbReference>
<keyword evidence="2 4" id="KW-0450">Lipoyl</keyword>
<comment type="cofactor">
    <cofactor evidence="5">
        <name>(R)-lipoate</name>
        <dbReference type="ChEBI" id="CHEBI:83088"/>
    </cofactor>
    <text evidence="5">Binds 1 lipoyl cofactor covalently.</text>
</comment>
<dbReference type="SUPFAM" id="SSF51230">
    <property type="entry name" value="Single hybrid motif"/>
    <property type="match status" value="1"/>
</dbReference>
<sequence length="164" mass="17684">MFSALRQASRSVSSTRALRTPASRPVAAAFTLRPLARTLVTTKYTKDHEAVIYDDQKNIGKVTITDYAQTSLGDVVFVELPTTDTEVAQGESIGAVESVKAASDIFSPVSGKVVAINEELGSQPSLVNKSPEDKGWLCEIELSKPSEMDDLMSAGEYQAHCEES</sequence>
<proteinExistence type="inferred from homology"/>